<feature type="compositionally biased region" description="Acidic residues" evidence="1">
    <location>
        <begin position="236"/>
        <end position="248"/>
    </location>
</feature>
<dbReference type="EMBL" id="CAJVCH010428564">
    <property type="protein sequence ID" value="CAG7818710.1"/>
    <property type="molecule type" value="Genomic_DNA"/>
</dbReference>
<keyword evidence="3" id="KW-1185">Reference proteome</keyword>
<evidence type="ECO:0008006" key="4">
    <source>
        <dbReference type="Google" id="ProtNLM"/>
    </source>
</evidence>
<gene>
    <name evidence="2" type="ORF">AFUS01_LOCUS29194</name>
</gene>
<sequence length="260" mass="29197">MALSKLCEDEEPLHKLIPTKDFNTTGLVNHLVFKHHVLKVFPNSLNSGSDSGVGAKASTQKTSFGKPKSRPLRRLLNSEFGQIPSSHPVTIIRRFVKFAKTIQAYIKAGGKYIITLDEWTSEPIPASFKSEDCRKLVEKRLESLGLKLQTDIIFSTNDGANMMKKFGIISKIINQLCFAHGMHLSVMDTLYKARKDRPNSKKVQNVIEEPESVWTDIEEDNQSKGNADEIHKEQVSSDESENDCESESAFDLSKSDNLEL</sequence>
<feature type="region of interest" description="Disordered" evidence="1">
    <location>
        <begin position="199"/>
        <end position="260"/>
    </location>
</feature>
<proteinExistence type="predicted"/>
<feature type="compositionally biased region" description="Acidic residues" evidence="1">
    <location>
        <begin position="208"/>
        <end position="220"/>
    </location>
</feature>
<reference evidence="2" key="1">
    <citation type="submission" date="2021-06" db="EMBL/GenBank/DDBJ databases">
        <authorList>
            <person name="Hodson N. C."/>
            <person name="Mongue J. A."/>
            <person name="Jaron S. K."/>
        </authorList>
    </citation>
    <scope>NUCLEOTIDE SEQUENCE</scope>
</reference>
<dbReference type="Proteomes" id="UP000708208">
    <property type="component" value="Unassembled WGS sequence"/>
</dbReference>
<feature type="compositionally biased region" description="Basic and acidic residues" evidence="1">
    <location>
        <begin position="226"/>
        <end position="235"/>
    </location>
</feature>
<organism evidence="2 3">
    <name type="scientific">Allacma fusca</name>
    <dbReference type="NCBI Taxonomy" id="39272"/>
    <lineage>
        <taxon>Eukaryota</taxon>
        <taxon>Metazoa</taxon>
        <taxon>Ecdysozoa</taxon>
        <taxon>Arthropoda</taxon>
        <taxon>Hexapoda</taxon>
        <taxon>Collembola</taxon>
        <taxon>Symphypleona</taxon>
        <taxon>Sminthuridae</taxon>
        <taxon>Allacma</taxon>
    </lineage>
</organism>
<accession>A0A8J2PKX4</accession>
<evidence type="ECO:0000256" key="1">
    <source>
        <dbReference type="SAM" id="MobiDB-lite"/>
    </source>
</evidence>
<feature type="region of interest" description="Disordered" evidence="1">
    <location>
        <begin position="49"/>
        <end position="68"/>
    </location>
</feature>
<comment type="caution">
    <text evidence="2">The sequence shown here is derived from an EMBL/GenBank/DDBJ whole genome shotgun (WGS) entry which is preliminary data.</text>
</comment>
<name>A0A8J2PKX4_9HEXA</name>
<dbReference type="AlphaFoldDB" id="A0A8J2PKX4"/>
<evidence type="ECO:0000313" key="3">
    <source>
        <dbReference type="Proteomes" id="UP000708208"/>
    </source>
</evidence>
<evidence type="ECO:0000313" key="2">
    <source>
        <dbReference type="EMBL" id="CAG7818710.1"/>
    </source>
</evidence>
<dbReference type="OrthoDB" id="6765938at2759"/>
<protein>
    <recommendedName>
        <fullName evidence="4">Transposase</fullName>
    </recommendedName>
</protein>